<dbReference type="Gene3D" id="1.10.10.10">
    <property type="entry name" value="Winged helix-like DNA-binding domain superfamily/Winged helix DNA-binding domain"/>
    <property type="match status" value="1"/>
</dbReference>
<evidence type="ECO:0000313" key="6">
    <source>
        <dbReference type="Proteomes" id="UP000015106"/>
    </source>
</evidence>
<dbReference type="PANTHER" id="PTHR23155:SF968">
    <property type="entry name" value="NB-ARC DOMAIN CONTAINING PROTEIN, EXPRESSED"/>
    <property type="match status" value="1"/>
</dbReference>
<dbReference type="Pfam" id="PF00931">
    <property type="entry name" value="NB-ARC"/>
    <property type="match status" value="1"/>
</dbReference>
<dbReference type="PRINTS" id="PR00364">
    <property type="entry name" value="DISEASERSIST"/>
</dbReference>
<dbReference type="EnsemblPlants" id="TuG1812G0700006013.01.T01">
    <property type="protein sequence ID" value="TuG1812G0700006013.01.T01"/>
    <property type="gene ID" value="TuG1812G0700006013.01"/>
</dbReference>
<evidence type="ECO:0000259" key="4">
    <source>
        <dbReference type="Pfam" id="PF23559"/>
    </source>
</evidence>
<dbReference type="Gene3D" id="1.10.8.430">
    <property type="entry name" value="Helical domain of apoptotic protease-activating factors"/>
    <property type="match status" value="1"/>
</dbReference>
<organism evidence="5 6">
    <name type="scientific">Triticum urartu</name>
    <name type="common">Red wild einkorn</name>
    <name type="synonym">Crithodium urartu</name>
    <dbReference type="NCBI Taxonomy" id="4572"/>
    <lineage>
        <taxon>Eukaryota</taxon>
        <taxon>Viridiplantae</taxon>
        <taxon>Streptophyta</taxon>
        <taxon>Embryophyta</taxon>
        <taxon>Tracheophyta</taxon>
        <taxon>Spermatophyta</taxon>
        <taxon>Magnoliopsida</taxon>
        <taxon>Liliopsida</taxon>
        <taxon>Poales</taxon>
        <taxon>Poaceae</taxon>
        <taxon>BOP clade</taxon>
        <taxon>Pooideae</taxon>
        <taxon>Triticodae</taxon>
        <taxon>Triticeae</taxon>
        <taxon>Triticinae</taxon>
        <taxon>Triticum</taxon>
    </lineage>
</organism>
<evidence type="ECO:0008006" key="7">
    <source>
        <dbReference type="Google" id="ProtNLM"/>
    </source>
</evidence>
<name>A0A8R7RAY2_TRIUA</name>
<dbReference type="GO" id="GO:0009626">
    <property type="term" value="P:plant-type hypersensitive response"/>
    <property type="evidence" value="ECO:0007669"/>
    <property type="project" value="UniProtKB-ARBA"/>
</dbReference>
<evidence type="ECO:0000313" key="5">
    <source>
        <dbReference type="EnsemblPlants" id="TuG1812G0700006013.01.T01"/>
    </source>
</evidence>
<dbReference type="InterPro" id="IPR058922">
    <property type="entry name" value="WHD_DRP"/>
</dbReference>
<protein>
    <recommendedName>
        <fullName evidence="7">NB-ARC domain-containing protein</fullName>
    </recommendedName>
</protein>
<keyword evidence="1" id="KW-0677">Repeat</keyword>
<dbReference type="Proteomes" id="UP000015106">
    <property type="component" value="Chromosome 7"/>
</dbReference>
<dbReference type="Gramene" id="TuG1812G0700006013.01.T01">
    <property type="protein sequence ID" value="TuG1812G0700006013.01.T01"/>
    <property type="gene ID" value="TuG1812G0700006013.01"/>
</dbReference>
<keyword evidence="2" id="KW-0611">Plant defense</keyword>
<dbReference type="PANTHER" id="PTHR23155">
    <property type="entry name" value="DISEASE RESISTANCE PROTEIN RP"/>
    <property type="match status" value="1"/>
</dbReference>
<dbReference type="InterPro" id="IPR002182">
    <property type="entry name" value="NB-ARC"/>
</dbReference>
<reference evidence="6" key="1">
    <citation type="journal article" date="2013" name="Nature">
        <title>Draft genome of the wheat A-genome progenitor Triticum urartu.</title>
        <authorList>
            <person name="Ling H.Q."/>
            <person name="Zhao S."/>
            <person name="Liu D."/>
            <person name="Wang J."/>
            <person name="Sun H."/>
            <person name="Zhang C."/>
            <person name="Fan H."/>
            <person name="Li D."/>
            <person name="Dong L."/>
            <person name="Tao Y."/>
            <person name="Gao C."/>
            <person name="Wu H."/>
            <person name="Li Y."/>
            <person name="Cui Y."/>
            <person name="Guo X."/>
            <person name="Zheng S."/>
            <person name="Wang B."/>
            <person name="Yu K."/>
            <person name="Liang Q."/>
            <person name="Yang W."/>
            <person name="Lou X."/>
            <person name="Chen J."/>
            <person name="Feng M."/>
            <person name="Jian J."/>
            <person name="Zhang X."/>
            <person name="Luo G."/>
            <person name="Jiang Y."/>
            <person name="Liu J."/>
            <person name="Wang Z."/>
            <person name="Sha Y."/>
            <person name="Zhang B."/>
            <person name="Wu H."/>
            <person name="Tang D."/>
            <person name="Shen Q."/>
            <person name="Xue P."/>
            <person name="Zou S."/>
            <person name="Wang X."/>
            <person name="Liu X."/>
            <person name="Wang F."/>
            <person name="Yang Y."/>
            <person name="An X."/>
            <person name="Dong Z."/>
            <person name="Zhang K."/>
            <person name="Zhang X."/>
            <person name="Luo M.C."/>
            <person name="Dvorak J."/>
            <person name="Tong Y."/>
            <person name="Wang J."/>
            <person name="Yang H."/>
            <person name="Li Z."/>
            <person name="Wang D."/>
            <person name="Zhang A."/>
            <person name="Wang J."/>
        </authorList>
    </citation>
    <scope>NUCLEOTIDE SEQUENCE</scope>
    <source>
        <strain evidence="6">cv. G1812</strain>
    </source>
</reference>
<keyword evidence="6" id="KW-1185">Reference proteome</keyword>
<proteinExistence type="predicted"/>
<evidence type="ECO:0000256" key="1">
    <source>
        <dbReference type="ARBA" id="ARBA00022737"/>
    </source>
</evidence>
<evidence type="ECO:0000259" key="3">
    <source>
        <dbReference type="Pfam" id="PF00931"/>
    </source>
</evidence>
<dbReference type="Pfam" id="PF23559">
    <property type="entry name" value="WHD_DRP"/>
    <property type="match status" value="1"/>
</dbReference>
<dbReference type="InterPro" id="IPR027417">
    <property type="entry name" value="P-loop_NTPase"/>
</dbReference>
<dbReference type="FunFam" id="1.10.10.10:FF:000322">
    <property type="entry name" value="Probable disease resistance protein At1g63360"/>
    <property type="match status" value="1"/>
</dbReference>
<dbReference type="Gene3D" id="3.40.50.300">
    <property type="entry name" value="P-loop containing nucleotide triphosphate hydrolases"/>
    <property type="match status" value="1"/>
</dbReference>
<sequence>MKQITGHNDESVKQMTEYEVEKKINEFLSQKRYLVVLDDVWETDTWEQLNRMFKVFPDESNGSRVLLTTRKKDVANHIQMPTYVHPLKKLDEEKSWEIFSSKDLPTYKRYAIRDVGEFEKLGRKLAKKCDGLPLALGVLGGYLSRNLNAQIWSDILSDWPATKDGQMMSVILARSYMDLPNHHLRSCLLYFASFPEDYEIYVPHLIELWIAESFIPHTPNHTLEETARSYVTELAQRSLVQVVRRSTAHGWIETIRIHGILHDWCIKEARQDGFLDTSNKTSGQAGA</sequence>
<dbReference type="GO" id="GO:0042742">
    <property type="term" value="P:defense response to bacterium"/>
    <property type="evidence" value="ECO:0007669"/>
    <property type="project" value="UniProtKB-ARBA"/>
</dbReference>
<feature type="domain" description="Disease resistance protein winged helix" evidence="4">
    <location>
        <begin position="194"/>
        <end position="263"/>
    </location>
</feature>
<dbReference type="InterPro" id="IPR042197">
    <property type="entry name" value="Apaf_helical"/>
</dbReference>
<dbReference type="GO" id="GO:0043531">
    <property type="term" value="F:ADP binding"/>
    <property type="evidence" value="ECO:0007669"/>
    <property type="project" value="InterPro"/>
</dbReference>
<reference evidence="5" key="2">
    <citation type="submission" date="2018-03" db="EMBL/GenBank/DDBJ databases">
        <title>The Triticum urartu genome reveals the dynamic nature of wheat genome evolution.</title>
        <authorList>
            <person name="Ling H."/>
            <person name="Ma B."/>
            <person name="Shi X."/>
            <person name="Liu H."/>
            <person name="Dong L."/>
            <person name="Sun H."/>
            <person name="Cao Y."/>
            <person name="Gao Q."/>
            <person name="Zheng S."/>
            <person name="Li Y."/>
            <person name="Yu Y."/>
            <person name="Du H."/>
            <person name="Qi M."/>
            <person name="Li Y."/>
            <person name="Yu H."/>
            <person name="Cui Y."/>
            <person name="Wang N."/>
            <person name="Chen C."/>
            <person name="Wu H."/>
            <person name="Zhao Y."/>
            <person name="Zhang J."/>
            <person name="Li Y."/>
            <person name="Zhou W."/>
            <person name="Zhang B."/>
            <person name="Hu W."/>
            <person name="Eijk M."/>
            <person name="Tang J."/>
            <person name="Witsenboer H."/>
            <person name="Zhao S."/>
            <person name="Li Z."/>
            <person name="Zhang A."/>
            <person name="Wang D."/>
            <person name="Liang C."/>
        </authorList>
    </citation>
    <scope>NUCLEOTIDE SEQUENCE [LARGE SCALE GENOMIC DNA]</scope>
    <source>
        <strain evidence="5">cv. G1812</strain>
    </source>
</reference>
<dbReference type="InterPro" id="IPR036388">
    <property type="entry name" value="WH-like_DNA-bd_sf"/>
</dbReference>
<accession>A0A8R7RAY2</accession>
<dbReference type="SUPFAM" id="SSF52540">
    <property type="entry name" value="P-loop containing nucleoside triphosphate hydrolases"/>
    <property type="match status" value="1"/>
</dbReference>
<evidence type="ECO:0000256" key="2">
    <source>
        <dbReference type="ARBA" id="ARBA00022821"/>
    </source>
</evidence>
<feature type="domain" description="NB-ARC" evidence="3">
    <location>
        <begin position="8"/>
        <end position="102"/>
    </location>
</feature>
<reference evidence="5" key="3">
    <citation type="submission" date="2022-06" db="UniProtKB">
        <authorList>
            <consortium name="EnsemblPlants"/>
        </authorList>
    </citation>
    <scope>IDENTIFICATION</scope>
</reference>
<dbReference type="AlphaFoldDB" id="A0A8R7RAY2"/>
<dbReference type="GO" id="GO:0002758">
    <property type="term" value="P:innate immune response-activating signaling pathway"/>
    <property type="evidence" value="ECO:0007669"/>
    <property type="project" value="UniProtKB-ARBA"/>
</dbReference>
<dbReference type="InterPro" id="IPR044974">
    <property type="entry name" value="Disease_R_plants"/>
</dbReference>